<keyword evidence="2" id="KW-1185">Reference proteome</keyword>
<dbReference type="InterPro" id="IPR011990">
    <property type="entry name" value="TPR-like_helical_dom_sf"/>
</dbReference>
<gene>
    <name evidence="1" type="ordered locus">Clole_2844</name>
</gene>
<dbReference type="HOGENOM" id="CLU_074582_1_0_9"/>
<dbReference type="InterPro" id="IPR018708">
    <property type="entry name" value="DUF2225"/>
</dbReference>
<dbReference type="STRING" id="642492.Clole_2844"/>
<dbReference type="RefSeq" id="WP_013657824.1">
    <property type="nucleotide sequence ID" value="NC_015275.1"/>
</dbReference>
<protein>
    <recommendedName>
        <fullName evidence="3">DUF2225 domain-containing protein</fullName>
    </recommendedName>
</protein>
<evidence type="ECO:0008006" key="3">
    <source>
        <dbReference type="Google" id="ProtNLM"/>
    </source>
</evidence>
<dbReference type="Gene3D" id="1.25.40.10">
    <property type="entry name" value="Tetratricopeptide repeat domain"/>
    <property type="match status" value="1"/>
</dbReference>
<organism evidence="1 2">
    <name type="scientific">Cellulosilyticum lentocellum (strain ATCC 49066 / DSM 5427 / NCIMB 11756 / RHM5)</name>
    <name type="common">Clostridium lentocellum</name>
    <dbReference type="NCBI Taxonomy" id="642492"/>
    <lineage>
        <taxon>Bacteria</taxon>
        <taxon>Bacillati</taxon>
        <taxon>Bacillota</taxon>
        <taxon>Clostridia</taxon>
        <taxon>Lachnospirales</taxon>
        <taxon>Cellulosilyticaceae</taxon>
        <taxon>Cellulosilyticum</taxon>
    </lineage>
</organism>
<sequence>MHPSEDPEILKSVLYDKSCTCPLCGKAFTTKTIKLGKNQVTSIDEDLYAHYSTVNPLLYDIIVCPECGYSAVTKNFSSLLSKQKEWLSAHFYRGSQIPAYGEYTTIDEAIHKHKIALLACITRKSKLGEQAYLALHIAWLYRDKGDDAESKDFLKRAYDGFAEALTKENFPILGLDEATLLYMLAAMAHELSKPEESKQYLSSVITMPGLSPRLKDHALNLKEKLYEKR</sequence>
<dbReference type="AlphaFoldDB" id="F2JL02"/>
<name>F2JL02_CELLD</name>
<dbReference type="KEGG" id="cle:Clole_2844"/>
<accession>F2JL02</accession>
<dbReference type="Pfam" id="PF09986">
    <property type="entry name" value="DUF2225"/>
    <property type="match status" value="1"/>
</dbReference>
<dbReference type="eggNOG" id="COG1655">
    <property type="taxonomic scope" value="Bacteria"/>
</dbReference>
<evidence type="ECO:0000313" key="1">
    <source>
        <dbReference type="EMBL" id="ADZ84543.1"/>
    </source>
</evidence>
<reference evidence="1 2" key="1">
    <citation type="journal article" date="2011" name="J. Bacteriol.">
        <title>Complete genome sequence of the cellulose-degrading bacterium Cellulosilyticum lentocellum.</title>
        <authorList>
            <consortium name="US DOE Joint Genome Institute"/>
            <person name="Miller D.A."/>
            <person name="Suen G."/>
            <person name="Bruce D."/>
            <person name="Copeland A."/>
            <person name="Cheng J.F."/>
            <person name="Detter C."/>
            <person name="Goodwin L.A."/>
            <person name="Han C.S."/>
            <person name="Hauser L.J."/>
            <person name="Land M.L."/>
            <person name="Lapidus A."/>
            <person name="Lucas S."/>
            <person name="Meincke L."/>
            <person name="Pitluck S."/>
            <person name="Tapia R."/>
            <person name="Teshima H."/>
            <person name="Woyke T."/>
            <person name="Fox B.G."/>
            <person name="Angert E.R."/>
            <person name="Currie C.R."/>
        </authorList>
    </citation>
    <scope>NUCLEOTIDE SEQUENCE [LARGE SCALE GENOMIC DNA]</scope>
    <source>
        <strain evidence="2">ATCC 49066 / DSM 5427 / NCIMB 11756 / RHM5</strain>
    </source>
</reference>
<dbReference type="EMBL" id="CP002582">
    <property type="protein sequence ID" value="ADZ84543.1"/>
    <property type="molecule type" value="Genomic_DNA"/>
</dbReference>
<dbReference type="Proteomes" id="UP000008467">
    <property type="component" value="Chromosome"/>
</dbReference>
<evidence type="ECO:0000313" key="2">
    <source>
        <dbReference type="Proteomes" id="UP000008467"/>
    </source>
</evidence>
<proteinExistence type="predicted"/>